<reference evidence="2" key="1">
    <citation type="journal article" date="2024" name="Proc. Natl. Acad. Sci. U.S.A.">
        <title>Extraordinary preservation of gene collinearity over three hundred million years revealed in homosporous lycophytes.</title>
        <authorList>
            <person name="Li C."/>
            <person name="Wickell D."/>
            <person name="Kuo L.Y."/>
            <person name="Chen X."/>
            <person name="Nie B."/>
            <person name="Liao X."/>
            <person name="Peng D."/>
            <person name="Ji J."/>
            <person name="Jenkins J."/>
            <person name="Williams M."/>
            <person name="Shu S."/>
            <person name="Plott C."/>
            <person name="Barry K."/>
            <person name="Rajasekar S."/>
            <person name="Grimwood J."/>
            <person name="Han X."/>
            <person name="Sun S."/>
            <person name="Hou Z."/>
            <person name="He W."/>
            <person name="Dai G."/>
            <person name="Sun C."/>
            <person name="Schmutz J."/>
            <person name="Leebens-Mack J.H."/>
            <person name="Li F.W."/>
            <person name="Wang L."/>
        </authorList>
    </citation>
    <scope>NUCLEOTIDE SEQUENCE [LARGE SCALE GENOMIC DNA]</scope>
    <source>
        <strain evidence="2">cv. PW_Plant_1</strain>
    </source>
</reference>
<sequence length="519" mass="55591">MAMRKVKILKAFSDGAGAFGLEDILNGQRWLMQLWRESLEPCLPFSCYLMSVASVHSDAGKKNKRAPLQERKMVDRFRLCVRGGEGGSGCASFRKSRHFRHGAADGGNGGKGGSVILECSAAIWDFSNLQHHVNGNRGGQGYSKKRVGSGGSDKIVQVPVGTVVHLAKGSIPSVKGSLILPDAAAWQDEETQLKGVEVLTTGCNKQFQECLGSSADAINTENTLGTIVDAVESHLVYDSDGNRPLVDEYDDNNMLNGEDNSGGALKLLVASNVAELVSPGECLVVASGGPGGRGNTAIARGCGREKALPSRECEPGQPGSEAVLILELKTIADVGLVGAPNAGKSTLLGAISRAKPMVGHYAFTTLRPNIGKVVFEDYFALTVADIPGLIQGAHEDRGLGFAFLRHIERTKALAYVLDLASALGDNKGISPWDQFDQLQYELEKYQIGLSNRPSLVVANKIDEDGAEEVLNELRRRLPSMQIYPVCAVLEEGINALKWGLRTLVDDPTLHATTLSQLRM</sequence>
<evidence type="ECO:0000313" key="1">
    <source>
        <dbReference type="EMBL" id="KAJ7568813.1"/>
    </source>
</evidence>
<keyword evidence="2" id="KW-1185">Reference proteome</keyword>
<evidence type="ECO:0000313" key="2">
    <source>
        <dbReference type="Proteomes" id="UP001162992"/>
    </source>
</evidence>
<comment type="caution">
    <text evidence="1">The sequence shown here is derived from an EMBL/GenBank/DDBJ whole genome shotgun (WGS) entry which is preliminary data.</text>
</comment>
<organism evidence="1 2">
    <name type="scientific">Diphasiastrum complanatum</name>
    <name type="common">Issler's clubmoss</name>
    <name type="synonym">Lycopodium complanatum</name>
    <dbReference type="NCBI Taxonomy" id="34168"/>
    <lineage>
        <taxon>Eukaryota</taxon>
        <taxon>Viridiplantae</taxon>
        <taxon>Streptophyta</taxon>
        <taxon>Embryophyta</taxon>
        <taxon>Tracheophyta</taxon>
        <taxon>Lycopodiopsida</taxon>
        <taxon>Lycopodiales</taxon>
        <taxon>Lycopodiaceae</taxon>
        <taxon>Lycopodioideae</taxon>
        <taxon>Diphasiastrum</taxon>
    </lineage>
</organism>
<dbReference type="EMBL" id="CM055092">
    <property type="protein sequence ID" value="KAJ7568813.1"/>
    <property type="molecule type" value="Genomic_DNA"/>
</dbReference>
<protein>
    <submittedName>
        <fullName evidence="1">Uncharacterized protein</fullName>
    </submittedName>
</protein>
<accession>A0ACC2EQN3</accession>
<name>A0ACC2EQN3_DIPCM</name>
<gene>
    <name evidence="1" type="ORF">O6H91_01G049800</name>
</gene>
<dbReference type="Proteomes" id="UP001162992">
    <property type="component" value="Chromosome 1"/>
</dbReference>
<proteinExistence type="predicted"/>